<evidence type="ECO:0000256" key="2">
    <source>
        <dbReference type="ARBA" id="ARBA00022692"/>
    </source>
</evidence>
<reference evidence="6 7" key="1">
    <citation type="submission" date="2019-01" db="EMBL/GenBank/DDBJ databases">
        <title>Mucilaginibacter antarcticum sp. nov., isolated from antarctic soil.</title>
        <authorList>
            <person name="Yan Y.-Q."/>
            <person name="Du Z.-J."/>
        </authorList>
    </citation>
    <scope>NUCLEOTIDE SEQUENCE [LARGE SCALE GENOMIC DNA]</scope>
    <source>
        <strain evidence="6 7">F01003</strain>
    </source>
</reference>
<dbReference type="PROSITE" id="PS51257">
    <property type="entry name" value="PROKAR_LIPOPROTEIN"/>
    <property type="match status" value="1"/>
</dbReference>
<protein>
    <submittedName>
        <fullName evidence="6">DoxX family membrane protein</fullName>
    </submittedName>
</protein>
<dbReference type="PANTHER" id="PTHR36974">
    <property type="entry name" value="MEMBRANE PROTEIN-RELATED"/>
    <property type="match status" value="1"/>
</dbReference>
<keyword evidence="7" id="KW-1185">Reference proteome</keyword>
<dbReference type="OrthoDB" id="327939at2"/>
<keyword evidence="3 5" id="KW-1133">Transmembrane helix</keyword>
<dbReference type="AlphaFoldDB" id="A0A444MS68"/>
<feature type="transmembrane region" description="Helical" evidence="5">
    <location>
        <begin position="104"/>
        <end position="125"/>
    </location>
</feature>
<keyword evidence="4 5" id="KW-0472">Membrane</keyword>
<evidence type="ECO:0000313" key="7">
    <source>
        <dbReference type="Proteomes" id="UP000286701"/>
    </source>
</evidence>
<comment type="caution">
    <text evidence="6">The sequence shown here is derived from an EMBL/GenBank/DDBJ whole genome shotgun (WGS) entry which is preliminary data.</text>
</comment>
<evidence type="ECO:0000256" key="1">
    <source>
        <dbReference type="ARBA" id="ARBA00004141"/>
    </source>
</evidence>
<gene>
    <name evidence="6" type="ORF">EPL05_03510</name>
</gene>
<sequence length="128" mass="14745">MANKNTNIKKISLVILVIFYFVAGCNHFYNPPSYYHIIPSYLPYPIALNIIAGIFEILFALMLIFQKTRRLAAYGIILMLLAFLPVHIQMVIDAPFILGTFTVSPLVACIRLVILQPLLILWAWWHRK</sequence>
<evidence type="ECO:0000256" key="4">
    <source>
        <dbReference type="ARBA" id="ARBA00023136"/>
    </source>
</evidence>
<evidence type="ECO:0000313" key="6">
    <source>
        <dbReference type="EMBL" id="RWY55453.1"/>
    </source>
</evidence>
<dbReference type="Pfam" id="PF07681">
    <property type="entry name" value="DoxX"/>
    <property type="match status" value="1"/>
</dbReference>
<dbReference type="Proteomes" id="UP000286701">
    <property type="component" value="Unassembled WGS sequence"/>
</dbReference>
<evidence type="ECO:0000256" key="3">
    <source>
        <dbReference type="ARBA" id="ARBA00022989"/>
    </source>
</evidence>
<organism evidence="6 7">
    <name type="scientific">Mucilaginibacter gilvus</name>
    <dbReference type="NCBI Taxonomy" id="2305909"/>
    <lineage>
        <taxon>Bacteria</taxon>
        <taxon>Pseudomonadati</taxon>
        <taxon>Bacteroidota</taxon>
        <taxon>Sphingobacteriia</taxon>
        <taxon>Sphingobacteriales</taxon>
        <taxon>Sphingobacteriaceae</taxon>
        <taxon>Mucilaginibacter</taxon>
    </lineage>
</organism>
<proteinExistence type="predicted"/>
<keyword evidence="2 5" id="KW-0812">Transmembrane</keyword>
<accession>A0A444MS68</accession>
<comment type="subcellular location">
    <subcellularLocation>
        <location evidence="1">Membrane</location>
        <topology evidence="1">Multi-pass membrane protein</topology>
    </subcellularLocation>
</comment>
<dbReference type="InterPro" id="IPR032808">
    <property type="entry name" value="DoxX"/>
</dbReference>
<evidence type="ECO:0000256" key="5">
    <source>
        <dbReference type="SAM" id="Phobius"/>
    </source>
</evidence>
<dbReference type="PANTHER" id="PTHR36974:SF1">
    <property type="entry name" value="DOXX FAMILY MEMBRANE PROTEIN"/>
    <property type="match status" value="1"/>
</dbReference>
<dbReference type="GO" id="GO:0030416">
    <property type="term" value="P:methylamine metabolic process"/>
    <property type="evidence" value="ECO:0007669"/>
    <property type="project" value="InterPro"/>
</dbReference>
<feature type="transmembrane region" description="Helical" evidence="5">
    <location>
        <begin position="71"/>
        <end position="92"/>
    </location>
</feature>
<dbReference type="GO" id="GO:0016020">
    <property type="term" value="C:membrane"/>
    <property type="evidence" value="ECO:0007669"/>
    <property type="project" value="UniProtKB-SubCell"/>
</dbReference>
<dbReference type="EMBL" id="SBIW01000002">
    <property type="protein sequence ID" value="RWY55453.1"/>
    <property type="molecule type" value="Genomic_DNA"/>
</dbReference>
<feature type="transmembrane region" description="Helical" evidence="5">
    <location>
        <begin position="41"/>
        <end position="64"/>
    </location>
</feature>
<dbReference type="RefSeq" id="WP_128532168.1">
    <property type="nucleotide sequence ID" value="NZ_SBIW01000002.1"/>
</dbReference>
<feature type="transmembrane region" description="Helical" evidence="5">
    <location>
        <begin position="12"/>
        <end position="29"/>
    </location>
</feature>
<name>A0A444MS68_9SPHI</name>